<keyword evidence="2" id="KW-0645">Protease</keyword>
<dbReference type="Pfam" id="PF05577">
    <property type="entry name" value="Peptidase_S28"/>
    <property type="match status" value="1"/>
</dbReference>
<dbReference type="Gene3D" id="3.40.50.1820">
    <property type="entry name" value="alpha/beta hydrolase"/>
    <property type="match status" value="1"/>
</dbReference>
<reference evidence="7" key="1">
    <citation type="journal article" date="2022" name="Front. Genet.">
        <title>Chromosome-Scale Assembly of the Dendrobium nobile Genome Provides Insights Into the Molecular Mechanism of the Biosynthesis of the Medicinal Active Ingredient of Dendrobium.</title>
        <authorList>
            <person name="Xu Q."/>
            <person name="Niu S.-C."/>
            <person name="Li K.-L."/>
            <person name="Zheng P.-J."/>
            <person name="Zhang X.-J."/>
            <person name="Jia Y."/>
            <person name="Liu Y."/>
            <person name="Niu Y.-X."/>
            <person name="Yu L.-H."/>
            <person name="Chen D.-F."/>
            <person name="Zhang G.-Q."/>
        </authorList>
    </citation>
    <scope>NUCLEOTIDE SEQUENCE</scope>
    <source>
        <tissue evidence="7">Leaf</tissue>
    </source>
</reference>
<dbReference type="GO" id="GO:0008239">
    <property type="term" value="F:dipeptidyl-peptidase activity"/>
    <property type="evidence" value="ECO:0007669"/>
    <property type="project" value="TreeGrafter"/>
</dbReference>
<evidence type="ECO:0000256" key="1">
    <source>
        <dbReference type="ARBA" id="ARBA00011079"/>
    </source>
</evidence>
<evidence type="ECO:0000256" key="5">
    <source>
        <dbReference type="ARBA" id="ARBA00023180"/>
    </source>
</evidence>
<name>A0A8T3ALF9_DENNO</name>
<dbReference type="FunFam" id="1.20.120.980:FF:000001">
    <property type="entry name" value="Dipeptidyl peptidase 7"/>
    <property type="match status" value="1"/>
</dbReference>
<feature type="chain" id="PRO_5035844965" description="Lysosomal Pro-X carboxypeptidase" evidence="6">
    <location>
        <begin position="22"/>
        <end position="506"/>
    </location>
</feature>
<dbReference type="SMR" id="A0A8T3ALF9"/>
<keyword evidence="3 6" id="KW-0732">Signal</keyword>
<keyword evidence="8" id="KW-1185">Reference proteome</keyword>
<evidence type="ECO:0008006" key="9">
    <source>
        <dbReference type="Google" id="ProtNLM"/>
    </source>
</evidence>
<dbReference type="GO" id="GO:0070008">
    <property type="term" value="F:serine-type exopeptidase activity"/>
    <property type="evidence" value="ECO:0007669"/>
    <property type="project" value="InterPro"/>
</dbReference>
<evidence type="ECO:0000256" key="6">
    <source>
        <dbReference type="SAM" id="SignalP"/>
    </source>
</evidence>
<keyword evidence="5" id="KW-0325">Glycoprotein</keyword>
<dbReference type="Gene3D" id="1.20.120.980">
    <property type="entry name" value="Serine carboxypeptidase S28, SKS domain"/>
    <property type="match status" value="1"/>
</dbReference>
<organism evidence="7 8">
    <name type="scientific">Dendrobium nobile</name>
    <name type="common">Orchid</name>
    <dbReference type="NCBI Taxonomy" id="94219"/>
    <lineage>
        <taxon>Eukaryota</taxon>
        <taxon>Viridiplantae</taxon>
        <taxon>Streptophyta</taxon>
        <taxon>Embryophyta</taxon>
        <taxon>Tracheophyta</taxon>
        <taxon>Spermatophyta</taxon>
        <taxon>Magnoliopsida</taxon>
        <taxon>Liliopsida</taxon>
        <taxon>Asparagales</taxon>
        <taxon>Orchidaceae</taxon>
        <taxon>Epidendroideae</taxon>
        <taxon>Malaxideae</taxon>
        <taxon>Dendrobiinae</taxon>
        <taxon>Dendrobium</taxon>
    </lineage>
</organism>
<dbReference type="PANTHER" id="PTHR11010:SF120">
    <property type="entry name" value="LYSOSOMAL PRO-X CARBOXYPEPTIDASE"/>
    <property type="match status" value="1"/>
</dbReference>
<keyword evidence="4" id="KW-0378">Hydrolase</keyword>
<dbReference type="GO" id="GO:0006508">
    <property type="term" value="P:proteolysis"/>
    <property type="evidence" value="ECO:0007669"/>
    <property type="project" value="UniProtKB-KW"/>
</dbReference>
<dbReference type="InterPro" id="IPR042269">
    <property type="entry name" value="Ser_carbopepase_S28_SKS"/>
</dbReference>
<evidence type="ECO:0000256" key="4">
    <source>
        <dbReference type="ARBA" id="ARBA00022801"/>
    </source>
</evidence>
<comment type="similarity">
    <text evidence="1">Belongs to the peptidase S28 family.</text>
</comment>
<evidence type="ECO:0000313" key="8">
    <source>
        <dbReference type="Proteomes" id="UP000829196"/>
    </source>
</evidence>
<dbReference type="InterPro" id="IPR029058">
    <property type="entry name" value="AB_hydrolase_fold"/>
</dbReference>
<dbReference type="Proteomes" id="UP000829196">
    <property type="component" value="Unassembled WGS sequence"/>
</dbReference>
<sequence>MNPIFLLLVFSLFSLPPFSSSHGFHFPSLLKPSQISKRHNSDQKSSHGYETKHFTQILDHFNYHPKSYISFQQRYLVNGDYWGGAAKSSPIFVYAGNEASIDIFADNNGFLLDIAPTFEALIVFIEHRYYGKSFPFGSEEEAFQNATTAGYLSISQALADYAAFVVDLKKNLSAESSPVVVFGGSYGGMLAAWFRLKYPHLAIGALASSAPILQIDPTFDPYIFNDIVTKDYRSTSENCYKVIKNSWDEIDKAYNDSIKLEKMESSLRLCKGQGLYTQYWLSNALIYAAMTDYPTPSYLLQPLPAYPVNEMCKAIDNPNTGNDTFSKLYGAMNIYYNFTGTAGECFNISTAGTDRLGYSGWEWQTCTELDLPTSGNSKESIFPESKPTSIKDLTNLCKSYEHVEPRFSWPSIEFGASIIKKSLKRYGSNIIFFNGLRDPWSGGGILKSISSTVIAIVAAEGAHHVDLRGSTMEDPKWLQDVREREVQIIKQWIREYYEDFSISENI</sequence>
<dbReference type="PANTHER" id="PTHR11010">
    <property type="entry name" value="PROTEASE S28 PRO-X CARBOXYPEPTIDASE-RELATED"/>
    <property type="match status" value="1"/>
</dbReference>
<protein>
    <recommendedName>
        <fullName evidence="9">Lysosomal Pro-X carboxypeptidase</fullName>
    </recommendedName>
</protein>
<dbReference type="SUPFAM" id="SSF53474">
    <property type="entry name" value="alpha/beta-Hydrolases"/>
    <property type="match status" value="1"/>
</dbReference>
<gene>
    <name evidence="7" type="ORF">KFK09_023198</name>
</gene>
<dbReference type="AlphaFoldDB" id="A0A8T3ALF9"/>
<dbReference type="InterPro" id="IPR008758">
    <property type="entry name" value="Peptidase_S28"/>
</dbReference>
<proteinExistence type="inferred from homology"/>
<evidence type="ECO:0000256" key="2">
    <source>
        <dbReference type="ARBA" id="ARBA00022670"/>
    </source>
</evidence>
<dbReference type="EMBL" id="JAGYWB010000016">
    <property type="protein sequence ID" value="KAI0496874.1"/>
    <property type="molecule type" value="Genomic_DNA"/>
</dbReference>
<evidence type="ECO:0000256" key="3">
    <source>
        <dbReference type="ARBA" id="ARBA00022729"/>
    </source>
</evidence>
<dbReference type="OrthoDB" id="2130629at2759"/>
<comment type="caution">
    <text evidence="7">The sequence shown here is derived from an EMBL/GenBank/DDBJ whole genome shotgun (WGS) entry which is preliminary data.</text>
</comment>
<feature type="signal peptide" evidence="6">
    <location>
        <begin position="1"/>
        <end position="21"/>
    </location>
</feature>
<accession>A0A8T3ALF9</accession>
<evidence type="ECO:0000313" key="7">
    <source>
        <dbReference type="EMBL" id="KAI0496874.1"/>
    </source>
</evidence>